<proteinExistence type="predicted"/>
<organism evidence="1">
    <name type="scientific">uncultured Solirubrobacteraceae bacterium</name>
    <dbReference type="NCBI Taxonomy" id="1162706"/>
    <lineage>
        <taxon>Bacteria</taxon>
        <taxon>Bacillati</taxon>
        <taxon>Actinomycetota</taxon>
        <taxon>Thermoleophilia</taxon>
        <taxon>Solirubrobacterales</taxon>
        <taxon>Solirubrobacteraceae</taxon>
        <taxon>environmental samples</taxon>
    </lineage>
</organism>
<sequence>MTDFSNEPQDLESRVIYSGVTDDGVQEEVEVVYTEETFVEGDGGGVRESVAGAAHTVGETASDAAHAVGDAASDAAHTVGDAASGAATAVKEAAPSRQQLKQGISRVGRLAQESPAGLALTGACVGFLAGMLVPTTSVDEKIAPYAEQVVDQARVAGHTAVEQGKHAVQEAAPAVGAALKG</sequence>
<name>A0A6J4TXA9_9ACTN</name>
<evidence type="ECO:0000313" key="1">
    <source>
        <dbReference type="EMBL" id="CAA9534958.1"/>
    </source>
</evidence>
<dbReference type="EMBL" id="CADCVS010000541">
    <property type="protein sequence ID" value="CAA9534958.1"/>
    <property type="molecule type" value="Genomic_DNA"/>
</dbReference>
<dbReference type="AlphaFoldDB" id="A0A6J4TXA9"/>
<reference evidence="1" key="1">
    <citation type="submission" date="2020-02" db="EMBL/GenBank/DDBJ databases">
        <authorList>
            <person name="Meier V. D."/>
        </authorList>
    </citation>
    <scope>NUCLEOTIDE SEQUENCE</scope>
    <source>
        <strain evidence="1">AVDCRST_MAG30</strain>
    </source>
</reference>
<gene>
    <name evidence="1" type="ORF">AVDCRST_MAG30-4136</name>
</gene>
<accession>A0A6J4TXA9</accession>
<protein>
    <submittedName>
        <fullName evidence="1">Uncharacterized protein</fullName>
    </submittedName>
</protein>